<dbReference type="AlphaFoldDB" id="A0A2J6T7Q0"/>
<proteinExistence type="predicted"/>
<dbReference type="PROSITE" id="PS50172">
    <property type="entry name" value="BRCT"/>
    <property type="match status" value="3"/>
</dbReference>
<name>A0A2J6T7Q0_9HELO</name>
<dbReference type="GO" id="GO:0007095">
    <property type="term" value="P:mitotic G2 DNA damage checkpoint signaling"/>
    <property type="evidence" value="ECO:0007669"/>
    <property type="project" value="TreeGrafter"/>
</dbReference>
<dbReference type="Gene3D" id="3.40.50.10190">
    <property type="entry name" value="BRCT domain"/>
    <property type="match status" value="4"/>
</dbReference>
<dbReference type="InterPro" id="IPR059215">
    <property type="entry name" value="BRCT2_TopBP1-like"/>
</dbReference>
<dbReference type="Proteomes" id="UP000235371">
    <property type="component" value="Unassembled WGS sequence"/>
</dbReference>
<feature type="region of interest" description="Disordered" evidence="2">
    <location>
        <begin position="209"/>
        <end position="252"/>
    </location>
</feature>
<dbReference type="RefSeq" id="XP_024735944.1">
    <property type="nucleotide sequence ID" value="XM_024880423.1"/>
</dbReference>
<evidence type="ECO:0000259" key="3">
    <source>
        <dbReference type="PROSITE" id="PS50172"/>
    </source>
</evidence>
<evidence type="ECO:0000313" key="5">
    <source>
        <dbReference type="Proteomes" id="UP000235371"/>
    </source>
</evidence>
<feature type="region of interest" description="Disordered" evidence="2">
    <location>
        <begin position="734"/>
        <end position="759"/>
    </location>
</feature>
<feature type="domain" description="BRCT" evidence="3">
    <location>
        <begin position="115"/>
        <end position="204"/>
    </location>
</feature>
<dbReference type="GO" id="GO:0033314">
    <property type="term" value="P:mitotic DNA replication checkpoint signaling"/>
    <property type="evidence" value="ECO:0007669"/>
    <property type="project" value="TreeGrafter"/>
</dbReference>
<feature type="compositionally biased region" description="Polar residues" evidence="2">
    <location>
        <begin position="615"/>
        <end position="628"/>
    </location>
</feature>
<feature type="compositionally biased region" description="Polar residues" evidence="2">
    <location>
        <begin position="680"/>
        <end position="701"/>
    </location>
</feature>
<accession>A0A2J6T7Q0</accession>
<keyword evidence="1" id="KW-0677">Repeat</keyword>
<dbReference type="SMART" id="SM00292">
    <property type="entry name" value="BRCT"/>
    <property type="match status" value="4"/>
</dbReference>
<feature type="compositionally biased region" description="Low complexity" evidence="2">
    <location>
        <begin position="553"/>
        <end position="562"/>
    </location>
</feature>
<dbReference type="InterPro" id="IPR036420">
    <property type="entry name" value="BRCT_dom_sf"/>
</dbReference>
<dbReference type="GeneID" id="36588500"/>
<evidence type="ECO:0000256" key="2">
    <source>
        <dbReference type="SAM" id="MobiDB-lite"/>
    </source>
</evidence>
<sequence>MAGAGANQSHQLVTLNGAADLSAPLAGLVICCTSVPDEKRTELAKYAEDMGAVHRYDLTLDVTHLIVGNYNTPKYRYVARERSDVRPMTAKWIEAIRELWINDEEIDMKSLDREHILPTFHSLKFSMTGCDDPAERLEIAELVRTNGAVYEGDLTKQITHLISYRTEGAKYKAAKSWGLRIVSPEWLHHSLERGMILDEKLYDPALPEEERGKDAWDRTKPRRTSLGKRSRDDSNTSLEGGKRKLRRTASTKLSTQNDGLWGDIVGGGAMAQVSRSGIWEEGDAGVLSENAHTEQKISNDNTKSGSLQSTIENLPRKKGMFHSCRFYLSDFPPAQGQILHEHIVFNDGEVSGSMDDLIRLSDTTPQVRLFRVVPHDLPLTQPPPLPESQPSIQTVTVWWLERCLHRKEFIDPADSVIGRPFPVFPIESFAGITISTSAFSGIDLLHVTKAVKLIGAKYSEDMTPQSTVLVTKSSTAVRKDKFDHAQEWRVPIVTADWLWDSIAKGTMLSLSKYRIRSQKRSDSLPKTNGGAQAKALHRPERSKSELLKPGAMSSSTASKSSTRPPRNARLDNTAFDSEEPIIKDEDNSQLNGSLADTTGSATLDQSYKSEPLSERSINSPTRTVSTAPAPSDHPRSRPQEDISNAISNLLAKTKTAAANPAQNEASEGRKRGPGRILGRVTSNISTGSGRSRATSVDSTATHGHPVQYPPYDPRNPRPEHTANEQIDLLLHGNGHLNEDEDSQPPSTQLEYEDPDSTEAREMVMARMMGEKVQPKKTGLKEKAVTVGDFMEKSRATRRVGRGGLR</sequence>
<dbReference type="PANTHER" id="PTHR13561:SF20">
    <property type="entry name" value="DNA TOPOISOMERASE 2-BINDING PROTEIN 1"/>
    <property type="match status" value="1"/>
</dbReference>
<dbReference type="InterPro" id="IPR001357">
    <property type="entry name" value="BRCT_dom"/>
</dbReference>
<dbReference type="SUPFAM" id="SSF52113">
    <property type="entry name" value="BRCT domain"/>
    <property type="match status" value="4"/>
</dbReference>
<dbReference type="InParanoid" id="A0A2J6T7Q0"/>
<dbReference type="GO" id="GO:0006270">
    <property type="term" value="P:DNA replication initiation"/>
    <property type="evidence" value="ECO:0007669"/>
    <property type="project" value="TreeGrafter"/>
</dbReference>
<feature type="region of interest" description="Disordered" evidence="2">
    <location>
        <begin position="519"/>
        <end position="640"/>
    </location>
</feature>
<feature type="compositionally biased region" description="Basic and acidic residues" evidence="2">
    <location>
        <begin position="209"/>
        <end position="219"/>
    </location>
</feature>
<dbReference type="PANTHER" id="PTHR13561">
    <property type="entry name" value="DNA REPLICATION REGULATOR DPB11-RELATED"/>
    <property type="match status" value="1"/>
</dbReference>
<dbReference type="OrthoDB" id="251770at2759"/>
<dbReference type="Pfam" id="PF12738">
    <property type="entry name" value="PTCB-BRCT"/>
    <property type="match status" value="3"/>
</dbReference>
<feature type="domain" description="BRCT" evidence="3">
    <location>
        <begin position="429"/>
        <end position="515"/>
    </location>
</feature>
<feature type="compositionally biased region" description="Basic and acidic residues" evidence="2">
    <location>
        <begin position="537"/>
        <end position="546"/>
    </location>
</feature>
<feature type="region of interest" description="Disordered" evidence="2">
    <location>
        <begin position="655"/>
        <end position="720"/>
    </location>
</feature>
<organism evidence="4 5">
    <name type="scientific">Hyaloscypha bicolor E</name>
    <dbReference type="NCBI Taxonomy" id="1095630"/>
    <lineage>
        <taxon>Eukaryota</taxon>
        <taxon>Fungi</taxon>
        <taxon>Dikarya</taxon>
        <taxon>Ascomycota</taxon>
        <taxon>Pezizomycotina</taxon>
        <taxon>Leotiomycetes</taxon>
        <taxon>Helotiales</taxon>
        <taxon>Hyaloscyphaceae</taxon>
        <taxon>Hyaloscypha</taxon>
        <taxon>Hyaloscypha bicolor</taxon>
    </lineage>
</organism>
<evidence type="ECO:0000313" key="4">
    <source>
        <dbReference type="EMBL" id="PMD59040.1"/>
    </source>
</evidence>
<protein>
    <recommendedName>
        <fullName evidence="3">BRCT domain-containing protein</fullName>
    </recommendedName>
</protein>
<gene>
    <name evidence="4" type="ORF">K444DRAFT_613829</name>
</gene>
<reference evidence="4 5" key="1">
    <citation type="submission" date="2016-04" db="EMBL/GenBank/DDBJ databases">
        <title>A degradative enzymes factory behind the ericoid mycorrhizal symbiosis.</title>
        <authorList>
            <consortium name="DOE Joint Genome Institute"/>
            <person name="Martino E."/>
            <person name="Morin E."/>
            <person name="Grelet G."/>
            <person name="Kuo A."/>
            <person name="Kohler A."/>
            <person name="Daghino S."/>
            <person name="Barry K."/>
            <person name="Choi C."/>
            <person name="Cichocki N."/>
            <person name="Clum A."/>
            <person name="Copeland A."/>
            <person name="Hainaut M."/>
            <person name="Haridas S."/>
            <person name="Labutti K."/>
            <person name="Lindquist E."/>
            <person name="Lipzen A."/>
            <person name="Khouja H.-R."/>
            <person name="Murat C."/>
            <person name="Ohm R."/>
            <person name="Olson A."/>
            <person name="Spatafora J."/>
            <person name="Veneault-Fourrey C."/>
            <person name="Henrissat B."/>
            <person name="Grigoriev I."/>
            <person name="Martin F."/>
            <person name="Perotto S."/>
        </authorList>
    </citation>
    <scope>NUCLEOTIDE SEQUENCE [LARGE SCALE GENOMIC DNA]</scope>
    <source>
        <strain evidence="4 5">E</strain>
    </source>
</reference>
<feature type="compositionally biased region" description="Polar residues" evidence="2">
    <location>
        <begin position="588"/>
        <end position="608"/>
    </location>
</feature>
<dbReference type="STRING" id="1095630.A0A2J6T7Q0"/>
<dbReference type="CDD" id="cd18433">
    <property type="entry name" value="BRCT_Rad4_rpt3"/>
    <property type="match status" value="1"/>
</dbReference>
<keyword evidence="5" id="KW-1185">Reference proteome</keyword>
<dbReference type="EMBL" id="KZ613817">
    <property type="protein sequence ID" value="PMD59040.1"/>
    <property type="molecule type" value="Genomic_DNA"/>
</dbReference>
<evidence type="ECO:0000256" key="1">
    <source>
        <dbReference type="ARBA" id="ARBA00022737"/>
    </source>
</evidence>
<dbReference type="CDD" id="cd17731">
    <property type="entry name" value="BRCT_TopBP1_rpt2_like"/>
    <property type="match status" value="1"/>
</dbReference>
<dbReference type="CDD" id="cd17723">
    <property type="entry name" value="BRCT_Rad4_rpt4"/>
    <property type="match status" value="1"/>
</dbReference>
<feature type="domain" description="BRCT" evidence="3">
    <location>
        <begin position="20"/>
        <end position="93"/>
    </location>
</feature>